<dbReference type="Proteomes" id="UP000256661">
    <property type="component" value="Unassembled WGS sequence"/>
</dbReference>
<reference evidence="2 3" key="1">
    <citation type="submission" date="2018-08" db="EMBL/GenBank/DDBJ databases">
        <title>Sequencing the genomes of 1000 actinobacteria strains.</title>
        <authorList>
            <person name="Klenk H.-P."/>
        </authorList>
    </citation>
    <scope>NUCLEOTIDE SEQUENCE [LARGE SCALE GENOMIC DNA]</scope>
    <source>
        <strain evidence="2 3">DSM 43927</strain>
    </source>
</reference>
<protein>
    <submittedName>
        <fullName evidence="2">Uncharacterized protein</fullName>
    </submittedName>
</protein>
<proteinExistence type="predicted"/>
<dbReference type="OrthoDB" id="3831322at2"/>
<dbReference type="AlphaFoldDB" id="A0A3D9SRM3"/>
<comment type="caution">
    <text evidence="2">The sequence shown here is derived from an EMBL/GenBank/DDBJ whole genome shotgun (WGS) entry which is preliminary data.</text>
</comment>
<keyword evidence="3" id="KW-1185">Reference proteome</keyword>
<dbReference type="EMBL" id="QTTT01000001">
    <property type="protein sequence ID" value="REE95264.1"/>
    <property type="molecule type" value="Genomic_DNA"/>
</dbReference>
<gene>
    <name evidence="2" type="ORF">DFJ69_0647</name>
</gene>
<feature type="compositionally biased region" description="Low complexity" evidence="1">
    <location>
        <begin position="55"/>
        <end position="68"/>
    </location>
</feature>
<accession>A0A3D9SRM3</accession>
<evidence type="ECO:0000256" key="1">
    <source>
        <dbReference type="SAM" id="MobiDB-lite"/>
    </source>
</evidence>
<feature type="region of interest" description="Disordered" evidence="1">
    <location>
        <begin position="49"/>
        <end position="80"/>
    </location>
</feature>
<name>A0A3D9SRM3_9ACTN</name>
<dbReference type="RefSeq" id="WP_116021091.1">
    <property type="nucleotide sequence ID" value="NZ_QTTT01000001.1"/>
</dbReference>
<organism evidence="2 3">
    <name type="scientific">Thermomonospora umbrina</name>
    <dbReference type="NCBI Taxonomy" id="111806"/>
    <lineage>
        <taxon>Bacteria</taxon>
        <taxon>Bacillati</taxon>
        <taxon>Actinomycetota</taxon>
        <taxon>Actinomycetes</taxon>
        <taxon>Streptosporangiales</taxon>
        <taxon>Thermomonosporaceae</taxon>
        <taxon>Thermomonospora</taxon>
    </lineage>
</organism>
<evidence type="ECO:0000313" key="3">
    <source>
        <dbReference type="Proteomes" id="UP000256661"/>
    </source>
</evidence>
<sequence length="80" mass="8082">MSHPVLFCSDCGDDRPFERPPCSDGHGVECPELACTVCGSAILLGTDPPALPATPVVSAARAPAGAPSPHGPDPARHRAA</sequence>
<evidence type="ECO:0000313" key="2">
    <source>
        <dbReference type="EMBL" id="REE95264.1"/>
    </source>
</evidence>